<sequence length="147" mass="16217">MKRIIELQGGPDHRLVRQLATLAAESATLCSIVSFAPQTLVARAGWGASVNVLIVQDENSYLLRGGRLSMLREMSDMLLETGRPAFFVPRRTIPLNEWAAEEAARFLIALPPVLLASDTLVRMRDVAQPMHGEMIDLISPVQQRALA</sequence>
<dbReference type="OrthoDB" id="8588731at2"/>
<name>A0A1W1WXC0_9NEIS</name>
<dbReference type="AlphaFoldDB" id="A0A1W1WXC0"/>
<protein>
    <submittedName>
        <fullName evidence="1">Uncharacterized protein</fullName>
    </submittedName>
</protein>
<proteinExistence type="predicted"/>
<dbReference type="EMBL" id="FWXD01000001">
    <property type="protein sequence ID" value="SMC16068.1"/>
    <property type="molecule type" value="Genomic_DNA"/>
</dbReference>
<evidence type="ECO:0000313" key="2">
    <source>
        <dbReference type="Proteomes" id="UP000192761"/>
    </source>
</evidence>
<keyword evidence="2" id="KW-1185">Reference proteome</keyword>
<reference evidence="1 2" key="1">
    <citation type="submission" date="2017-04" db="EMBL/GenBank/DDBJ databases">
        <authorList>
            <person name="Afonso C.L."/>
            <person name="Miller P.J."/>
            <person name="Scott M.A."/>
            <person name="Spackman E."/>
            <person name="Goraichik I."/>
            <person name="Dimitrov K.M."/>
            <person name="Suarez D.L."/>
            <person name="Swayne D.E."/>
        </authorList>
    </citation>
    <scope>NUCLEOTIDE SEQUENCE [LARGE SCALE GENOMIC DNA]</scope>
    <source>
        <strain evidence="1 2">DSM 23236</strain>
    </source>
</reference>
<dbReference type="Proteomes" id="UP000192761">
    <property type="component" value="Unassembled WGS sequence"/>
</dbReference>
<gene>
    <name evidence="1" type="ORF">SAMN02745857_00091</name>
</gene>
<evidence type="ECO:0000313" key="1">
    <source>
        <dbReference type="EMBL" id="SMC16068.1"/>
    </source>
</evidence>
<dbReference type="STRING" id="1121001.SAMN02745857_00091"/>
<organism evidence="1 2">
    <name type="scientific">Andreprevotia lacus DSM 23236</name>
    <dbReference type="NCBI Taxonomy" id="1121001"/>
    <lineage>
        <taxon>Bacteria</taxon>
        <taxon>Pseudomonadati</taxon>
        <taxon>Pseudomonadota</taxon>
        <taxon>Betaproteobacteria</taxon>
        <taxon>Neisseriales</taxon>
        <taxon>Chitinibacteraceae</taxon>
        <taxon>Andreprevotia</taxon>
    </lineage>
</organism>
<accession>A0A1W1WXC0</accession>
<dbReference type="RefSeq" id="WP_084088578.1">
    <property type="nucleotide sequence ID" value="NZ_FWXD01000001.1"/>
</dbReference>